<dbReference type="GO" id="GO:0016787">
    <property type="term" value="F:hydrolase activity"/>
    <property type="evidence" value="ECO:0007669"/>
    <property type="project" value="UniProtKB-KW"/>
</dbReference>
<evidence type="ECO:0000259" key="4">
    <source>
        <dbReference type="Pfam" id="PF07859"/>
    </source>
</evidence>
<evidence type="ECO:0000256" key="2">
    <source>
        <dbReference type="ARBA" id="ARBA00022801"/>
    </source>
</evidence>
<evidence type="ECO:0000256" key="3">
    <source>
        <dbReference type="PROSITE-ProRule" id="PRU10038"/>
    </source>
</evidence>
<dbReference type="InterPro" id="IPR050300">
    <property type="entry name" value="GDXG_lipolytic_enzyme"/>
</dbReference>
<dbReference type="Pfam" id="PF07859">
    <property type="entry name" value="Abhydrolase_3"/>
    <property type="match status" value="1"/>
</dbReference>
<feature type="domain" description="Alpha/beta hydrolase fold-3" evidence="4">
    <location>
        <begin position="84"/>
        <end position="287"/>
    </location>
</feature>
<keyword evidence="2 5" id="KW-0378">Hydrolase</keyword>
<feature type="active site" evidence="3">
    <location>
        <position position="156"/>
    </location>
</feature>
<dbReference type="PANTHER" id="PTHR48081">
    <property type="entry name" value="AB HYDROLASE SUPERFAMILY PROTEIN C4A8.06C"/>
    <property type="match status" value="1"/>
</dbReference>
<proteinExistence type="inferred from homology"/>
<dbReference type="InterPro" id="IPR033140">
    <property type="entry name" value="Lipase_GDXG_put_SER_AS"/>
</dbReference>
<protein>
    <submittedName>
        <fullName evidence="5">Alpha/beta hydrolase</fullName>
    </submittedName>
</protein>
<dbReference type="InterPro" id="IPR029058">
    <property type="entry name" value="AB_hydrolase_fold"/>
</dbReference>
<dbReference type="PANTHER" id="PTHR48081:SF30">
    <property type="entry name" value="ACETYL-HYDROLASE LIPR-RELATED"/>
    <property type="match status" value="1"/>
</dbReference>
<dbReference type="PROSITE" id="PS01174">
    <property type="entry name" value="LIPASE_GDXG_SER"/>
    <property type="match status" value="1"/>
</dbReference>
<dbReference type="Gene3D" id="3.40.50.1820">
    <property type="entry name" value="alpha/beta hydrolase"/>
    <property type="match status" value="1"/>
</dbReference>
<dbReference type="Proteomes" id="UP000664369">
    <property type="component" value="Unassembled WGS sequence"/>
</dbReference>
<accession>A0ABS3QCE1</accession>
<dbReference type="SUPFAM" id="SSF53474">
    <property type="entry name" value="alpha/beta-Hydrolases"/>
    <property type="match status" value="1"/>
</dbReference>
<evidence type="ECO:0000313" key="6">
    <source>
        <dbReference type="Proteomes" id="UP000664369"/>
    </source>
</evidence>
<comment type="similarity">
    <text evidence="1">Belongs to the 'GDXG' lipolytic enzyme family.</text>
</comment>
<dbReference type="RefSeq" id="WP_208174246.1">
    <property type="nucleotide sequence ID" value="NZ_JAGETZ010000002.1"/>
</dbReference>
<gene>
    <name evidence="5" type="ORF">J4E00_06190</name>
</gene>
<reference evidence="5 6" key="1">
    <citation type="submission" date="2021-03" db="EMBL/GenBank/DDBJ databases">
        <authorList>
            <person name="Kim M.K."/>
        </authorList>
    </citation>
    <scope>NUCLEOTIDE SEQUENCE [LARGE SCALE GENOMIC DNA]</scope>
    <source>
        <strain evidence="5 6">BT442</strain>
    </source>
</reference>
<sequence length="312" mass="32347">MLPFEIPGTVHCMMLADSTAMAAMRVATAPVKGKVNGPAARPLFDDIMQHTPVAEGVTFAADTVGGVPGWWCCPATNTMPGSTVLYLHGGAYVLGSALAYRNFVSQLVLRTGAAFFVPDYRLAPEHPFPAAVDDALAAYRGLVELGKTHIAVAGDSAGGGLALVTVAEAIRAAGQAEPVVPRATLVFSPWTDVALTSASMQAQAEADPVLTQESLAACAALYLHGHDAHDPQASPVYGDLAGLPPVQVHVGEAEVLLNDSTRYVVRAQAAGSTTDLHFWEGMPHVFPTSVGVFQAAGLALDLAGSFLAKHLG</sequence>
<dbReference type="EMBL" id="JAGETZ010000002">
    <property type="protein sequence ID" value="MBO2008633.1"/>
    <property type="molecule type" value="Genomic_DNA"/>
</dbReference>
<organism evidence="5 6">
    <name type="scientific">Hymenobacter negativus</name>
    <dbReference type="NCBI Taxonomy" id="2795026"/>
    <lineage>
        <taxon>Bacteria</taxon>
        <taxon>Pseudomonadati</taxon>
        <taxon>Bacteroidota</taxon>
        <taxon>Cytophagia</taxon>
        <taxon>Cytophagales</taxon>
        <taxon>Hymenobacteraceae</taxon>
        <taxon>Hymenobacter</taxon>
    </lineage>
</organism>
<evidence type="ECO:0000256" key="1">
    <source>
        <dbReference type="ARBA" id="ARBA00010515"/>
    </source>
</evidence>
<name>A0ABS3QCE1_9BACT</name>
<dbReference type="InterPro" id="IPR013094">
    <property type="entry name" value="AB_hydrolase_3"/>
</dbReference>
<comment type="caution">
    <text evidence="5">The sequence shown here is derived from an EMBL/GenBank/DDBJ whole genome shotgun (WGS) entry which is preliminary data.</text>
</comment>
<keyword evidence="6" id="KW-1185">Reference proteome</keyword>
<evidence type="ECO:0000313" key="5">
    <source>
        <dbReference type="EMBL" id="MBO2008633.1"/>
    </source>
</evidence>